<keyword evidence="2" id="KW-1185">Reference proteome</keyword>
<organism evidence="1 2">
    <name type="scientific">Psychromonas aquatilis</name>
    <dbReference type="NCBI Taxonomy" id="2005072"/>
    <lineage>
        <taxon>Bacteria</taxon>
        <taxon>Pseudomonadati</taxon>
        <taxon>Pseudomonadota</taxon>
        <taxon>Gammaproteobacteria</taxon>
        <taxon>Alteromonadales</taxon>
        <taxon>Psychromonadaceae</taxon>
        <taxon>Psychromonas</taxon>
    </lineage>
</organism>
<protein>
    <submittedName>
        <fullName evidence="1">Zinc ribbon domain-containing protein</fullName>
    </submittedName>
</protein>
<gene>
    <name evidence="1" type="ORF">V6256_09700</name>
</gene>
<dbReference type="EMBL" id="JBAKAZ010000033">
    <property type="protein sequence ID" value="MEL0629882.1"/>
    <property type="molecule type" value="Genomic_DNA"/>
</dbReference>
<evidence type="ECO:0000313" key="2">
    <source>
        <dbReference type="Proteomes" id="UP001369082"/>
    </source>
</evidence>
<comment type="caution">
    <text evidence="1">The sequence shown here is derived from an EMBL/GenBank/DDBJ whole genome shotgun (WGS) entry which is preliminary data.</text>
</comment>
<dbReference type="RefSeq" id="WP_341598015.1">
    <property type="nucleotide sequence ID" value="NZ_JBAKAZ010000033.1"/>
</dbReference>
<sequence>MDLHCPHCDNKLERNAELTRFCPACHEHYDIKIDCDQCGGPLQRLKACGAVNLWCDSCNELKSKSNALYRLVKQDS</sequence>
<dbReference type="Gene3D" id="2.10.290.10">
    <property type="entry name" value="YfgJ-like"/>
    <property type="match status" value="1"/>
</dbReference>
<proteinExistence type="predicted"/>
<dbReference type="InterPro" id="IPR010807">
    <property type="entry name" value="YfgJ-like"/>
</dbReference>
<dbReference type="SUPFAM" id="SSF161187">
    <property type="entry name" value="YfgJ-like"/>
    <property type="match status" value="1"/>
</dbReference>
<accession>A0ABU9GRF9</accession>
<evidence type="ECO:0000313" key="1">
    <source>
        <dbReference type="EMBL" id="MEL0629882.1"/>
    </source>
</evidence>
<dbReference type="InterPro" id="IPR029037">
    <property type="entry name" value="DUF1407/YfgJ-like_sf"/>
</dbReference>
<name>A0ABU9GRF9_9GAMM</name>
<dbReference type="Proteomes" id="UP001369082">
    <property type="component" value="Unassembled WGS sequence"/>
</dbReference>
<dbReference type="Pfam" id="PF07191">
    <property type="entry name" value="Zn_ribbon_6"/>
    <property type="match status" value="1"/>
</dbReference>
<reference evidence="1 2" key="1">
    <citation type="submission" date="2024-02" db="EMBL/GenBank/DDBJ databases">
        <title>Bacteria isolated from the canopy kelp, Nereocystis luetkeana.</title>
        <authorList>
            <person name="Pfister C.A."/>
            <person name="Younker I.T."/>
            <person name="Light S.H."/>
        </authorList>
    </citation>
    <scope>NUCLEOTIDE SEQUENCE [LARGE SCALE GENOMIC DNA]</scope>
    <source>
        <strain evidence="1 2">TI.1.05</strain>
    </source>
</reference>